<protein>
    <submittedName>
        <fullName evidence="1">Uncharacterized protein</fullName>
    </submittedName>
</protein>
<dbReference type="EMBL" id="FOGQ01000025">
    <property type="protein sequence ID" value="SES34279.1"/>
    <property type="molecule type" value="Genomic_DNA"/>
</dbReference>
<dbReference type="AlphaFoldDB" id="A0A1H9WKL0"/>
<evidence type="ECO:0000313" key="1">
    <source>
        <dbReference type="EMBL" id="SES34279.1"/>
    </source>
</evidence>
<gene>
    <name evidence="1" type="ORF">SAMN05661109_02780</name>
</gene>
<evidence type="ECO:0000313" key="2">
    <source>
        <dbReference type="Proteomes" id="UP000198929"/>
    </source>
</evidence>
<accession>A0A1H9WKL0</accession>
<sequence>MSDYESFHTELSRRMGLPIPFPTRWETCSDEDLDAYIKGVDTAIEDPSITDFEVAGLLRGIWEHVSTKQKKYFDVFVDYYYRITEKQGRQTVYNILTKIGGSSKATMDKFLEIYRTDPTHVDDELVNLLAKKGGQEQWDAIAQAASTPNSIKRLKSFSTKMASSLERRGVNPWIPTLEKTTDDTTDTD</sequence>
<dbReference type="STRING" id="1121357.SAMN05661109_02780"/>
<dbReference type="Proteomes" id="UP000198929">
    <property type="component" value="Unassembled WGS sequence"/>
</dbReference>
<organism evidence="1 2">
    <name type="scientific">Corynebacterium cystitidis DSM 20524</name>
    <dbReference type="NCBI Taxonomy" id="1121357"/>
    <lineage>
        <taxon>Bacteria</taxon>
        <taxon>Bacillati</taxon>
        <taxon>Actinomycetota</taxon>
        <taxon>Actinomycetes</taxon>
        <taxon>Mycobacteriales</taxon>
        <taxon>Corynebacteriaceae</taxon>
        <taxon>Corynebacterium</taxon>
    </lineage>
</organism>
<reference evidence="2" key="1">
    <citation type="submission" date="2016-10" db="EMBL/GenBank/DDBJ databases">
        <authorList>
            <person name="Varghese N."/>
            <person name="Submissions S."/>
        </authorList>
    </citation>
    <scope>NUCLEOTIDE SEQUENCE [LARGE SCALE GENOMIC DNA]</scope>
    <source>
        <strain evidence="2">DSM 20524</strain>
    </source>
</reference>
<name>A0A1H9WKL0_9CORY</name>
<keyword evidence="2" id="KW-1185">Reference proteome</keyword>
<proteinExistence type="predicted"/>